<dbReference type="VEuPathDB" id="TrichDB:TVAGG3_0925050"/>
<proteinExistence type="inferred from homology"/>
<evidence type="ECO:0000256" key="3">
    <source>
        <dbReference type="ARBA" id="ARBA00009386"/>
    </source>
</evidence>
<organism evidence="9 10">
    <name type="scientific">Trichomonas vaginalis (strain ATCC PRA-98 / G3)</name>
    <dbReference type="NCBI Taxonomy" id="412133"/>
    <lineage>
        <taxon>Eukaryota</taxon>
        <taxon>Metamonada</taxon>
        <taxon>Parabasalia</taxon>
        <taxon>Trichomonadida</taxon>
        <taxon>Trichomonadidae</taxon>
        <taxon>Trichomonas</taxon>
    </lineage>
</organism>
<dbReference type="RefSeq" id="XP_001327154.1">
    <property type="nucleotide sequence ID" value="XM_001327119.1"/>
</dbReference>
<dbReference type="VEuPathDB" id="TrichDB:TVAG_380410"/>
<evidence type="ECO:0000256" key="7">
    <source>
        <dbReference type="ARBA" id="ARBA00023136"/>
    </source>
</evidence>
<evidence type="ECO:0000256" key="1">
    <source>
        <dbReference type="ARBA" id="ARBA00004477"/>
    </source>
</evidence>
<dbReference type="PANTHER" id="PTHR10705:SF0">
    <property type="entry name" value="DOLICHYL-DIPHOSPHOOLIGOSACCHARIDE--PROTEIN GLYCOSYLTRANSFERASE SUBUNIT DAD1"/>
    <property type="match status" value="1"/>
</dbReference>
<comment type="pathway">
    <text evidence="2 8">Protein modification; protein glycosylation.</text>
</comment>
<evidence type="ECO:0000313" key="9">
    <source>
        <dbReference type="EMBL" id="EAY14931.1"/>
    </source>
</evidence>
<keyword evidence="5 8" id="KW-0256">Endoplasmic reticulum</keyword>
<dbReference type="GO" id="GO:0008250">
    <property type="term" value="C:oligosaccharyltransferase complex"/>
    <property type="evidence" value="ECO:0000318"/>
    <property type="project" value="GO_Central"/>
</dbReference>
<dbReference type="InterPro" id="IPR003038">
    <property type="entry name" value="DAD/Ost2"/>
</dbReference>
<sequence>MELNSLSGILAELKEVYGKQKSHFRGLDIFALFGIMVALIQLVYSGLTHGYPFCSMVSAVCMSLGFTVLVISLRLHLTPEIESSISNYRAFAEYIVALSLLFLFGWNFMN</sequence>
<comment type="subcellular location">
    <subcellularLocation>
        <location evidence="1 8">Endoplasmic reticulum membrane</location>
        <topology evidence="1 8">Multi-pass membrane protein</topology>
    </subcellularLocation>
</comment>
<dbReference type="STRING" id="5722.A2DXH9"/>
<evidence type="ECO:0000256" key="6">
    <source>
        <dbReference type="ARBA" id="ARBA00022989"/>
    </source>
</evidence>
<evidence type="ECO:0000256" key="8">
    <source>
        <dbReference type="RuleBase" id="RU361136"/>
    </source>
</evidence>
<dbReference type="UniPathway" id="UPA00378"/>
<reference evidence="9" key="2">
    <citation type="journal article" date="2007" name="Science">
        <title>Draft genome sequence of the sexually transmitted pathogen Trichomonas vaginalis.</title>
        <authorList>
            <person name="Carlton J.M."/>
            <person name="Hirt R.P."/>
            <person name="Silva J.C."/>
            <person name="Delcher A.L."/>
            <person name="Schatz M."/>
            <person name="Zhao Q."/>
            <person name="Wortman J.R."/>
            <person name="Bidwell S.L."/>
            <person name="Alsmark U.C.M."/>
            <person name="Besteiro S."/>
            <person name="Sicheritz-Ponten T."/>
            <person name="Noel C.J."/>
            <person name="Dacks J.B."/>
            <person name="Foster P.G."/>
            <person name="Simillion C."/>
            <person name="Van de Peer Y."/>
            <person name="Miranda-Saavedra D."/>
            <person name="Barton G.J."/>
            <person name="Westrop G.D."/>
            <person name="Mueller S."/>
            <person name="Dessi D."/>
            <person name="Fiori P.L."/>
            <person name="Ren Q."/>
            <person name="Paulsen I."/>
            <person name="Zhang H."/>
            <person name="Bastida-Corcuera F.D."/>
            <person name="Simoes-Barbosa A."/>
            <person name="Brown M.T."/>
            <person name="Hayes R.D."/>
            <person name="Mukherjee M."/>
            <person name="Okumura C.Y."/>
            <person name="Schneider R."/>
            <person name="Smith A.J."/>
            <person name="Vanacova S."/>
            <person name="Villalvazo M."/>
            <person name="Haas B.J."/>
            <person name="Pertea M."/>
            <person name="Feldblyum T.V."/>
            <person name="Utterback T.R."/>
            <person name="Shu C.L."/>
            <person name="Osoegawa K."/>
            <person name="de Jong P.J."/>
            <person name="Hrdy I."/>
            <person name="Horvathova L."/>
            <person name="Zubacova Z."/>
            <person name="Dolezal P."/>
            <person name="Malik S.B."/>
            <person name="Logsdon J.M. Jr."/>
            <person name="Henze K."/>
            <person name="Gupta A."/>
            <person name="Wang C.C."/>
            <person name="Dunne R.L."/>
            <person name="Upcroft J.A."/>
            <person name="Upcroft P."/>
            <person name="White O."/>
            <person name="Salzberg S.L."/>
            <person name="Tang P."/>
            <person name="Chiu C.-H."/>
            <person name="Lee Y.-S."/>
            <person name="Embley T.M."/>
            <person name="Coombs G.H."/>
            <person name="Mottram J.C."/>
            <person name="Tachezy J."/>
            <person name="Fraser-Liggett C.M."/>
            <person name="Johnson P.J."/>
        </authorList>
    </citation>
    <scope>NUCLEOTIDE SEQUENCE [LARGE SCALE GENOMIC DNA]</scope>
    <source>
        <strain evidence="9">G3</strain>
    </source>
</reference>
<reference evidence="9" key="1">
    <citation type="submission" date="2006-10" db="EMBL/GenBank/DDBJ databases">
        <authorList>
            <person name="Amadeo P."/>
            <person name="Zhao Q."/>
            <person name="Wortman J."/>
            <person name="Fraser-Liggett C."/>
            <person name="Carlton J."/>
        </authorList>
    </citation>
    <scope>NUCLEOTIDE SEQUENCE</scope>
    <source>
        <strain evidence="9">G3</strain>
    </source>
</reference>
<dbReference type="KEGG" id="tva:4772930"/>
<evidence type="ECO:0000313" key="10">
    <source>
        <dbReference type="Proteomes" id="UP000001542"/>
    </source>
</evidence>
<dbReference type="Pfam" id="PF02109">
    <property type="entry name" value="DAD"/>
    <property type="match status" value="1"/>
</dbReference>
<dbReference type="AlphaFoldDB" id="A2DXH9"/>
<evidence type="ECO:0000256" key="5">
    <source>
        <dbReference type="ARBA" id="ARBA00022824"/>
    </source>
</evidence>
<dbReference type="InParanoid" id="A2DXH9"/>
<feature type="transmembrane region" description="Helical" evidence="8">
    <location>
        <begin position="27"/>
        <end position="44"/>
    </location>
</feature>
<feature type="transmembrane region" description="Helical" evidence="8">
    <location>
        <begin position="91"/>
        <end position="109"/>
    </location>
</feature>
<dbReference type="SMR" id="A2DXH9"/>
<dbReference type="PANTHER" id="PTHR10705">
    <property type="entry name" value="DOLICHYL-DIPHOSPHOOLIGOSACCHARIDE--PROTEIN GLYCOSYLTRANSFERASE SUBUNIT DAD1"/>
    <property type="match status" value="1"/>
</dbReference>
<feature type="transmembrane region" description="Helical" evidence="8">
    <location>
        <begin position="50"/>
        <end position="71"/>
    </location>
</feature>
<evidence type="ECO:0000256" key="2">
    <source>
        <dbReference type="ARBA" id="ARBA00004922"/>
    </source>
</evidence>
<dbReference type="OrthoDB" id="445566at2759"/>
<dbReference type="EMBL" id="DS113263">
    <property type="protein sequence ID" value="EAY14931.1"/>
    <property type="molecule type" value="Genomic_DNA"/>
</dbReference>
<protein>
    <recommendedName>
        <fullName evidence="8">Dolichyl-diphosphooligosaccharide--protein glycosyltransferase subunit OST2</fullName>
        <shortName evidence="8">Oligosaccharyl transferase subunit OST2</shortName>
    </recommendedName>
</protein>
<gene>
    <name evidence="9" type="ORF">TVAG_380410</name>
</gene>
<keyword evidence="10" id="KW-1185">Reference proteome</keyword>
<comment type="function">
    <text evidence="8">Subunit of the oligosaccharyl transferase (OST) complex that catalyzes the initial transfer of a defined glycan (Glc(3)Man(9)GlcNAc(2) in eukaryotes) from the lipid carrier dolichol-pyrophosphate to an asparagine residue within an Asn-X-Ser/Thr consensus motif in nascent polypeptide chains, the first step in protein N-glycosylation. N-glycosylation occurs cotranslationally and the complex associates with the Sec61 complex at the channel-forming translocon complex that mediates protein translocation across the endoplasmic reticulum (ER). All subunits are required for a maximal enzyme activity.</text>
</comment>
<accession>A2DXH9</accession>
<keyword evidence="4 8" id="KW-0812">Transmembrane</keyword>
<keyword evidence="7 8" id="KW-0472">Membrane</keyword>
<evidence type="ECO:0000256" key="4">
    <source>
        <dbReference type="ARBA" id="ARBA00022692"/>
    </source>
</evidence>
<name>A2DXH9_TRIV3</name>
<comment type="subunit">
    <text evidence="8">Component of the oligosaccharyltransferase (OST) complex.</text>
</comment>
<dbReference type="GO" id="GO:0006487">
    <property type="term" value="P:protein N-linked glycosylation"/>
    <property type="evidence" value="ECO:0000318"/>
    <property type="project" value="GO_Central"/>
</dbReference>
<keyword evidence="6 8" id="KW-1133">Transmembrane helix</keyword>
<comment type="similarity">
    <text evidence="3 8">Belongs to the DAD/OST2 family.</text>
</comment>
<dbReference type="Proteomes" id="UP000001542">
    <property type="component" value="Unassembled WGS sequence"/>
</dbReference>